<keyword evidence="4 6" id="KW-1133">Transmembrane helix</keyword>
<feature type="transmembrane region" description="Helical" evidence="6">
    <location>
        <begin position="259"/>
        <end position="276"/>
    </location>
</feature>
<evidence type="ECO:0000256" key="1">
    <source>
        <dbReference type="ARBA" id="ARBA00004429"/>
    </source>
</evidence>
<evidence type="ECO:0000256" key="2">
    <source>
        <dbReference type="ARBA" id="ARBA00022475"/>
    </source>
</evidence>
<accession>A0ABU3Y456</accession>
<feature type="transmembrane region" description="Helical" evidence="6">
    <location>
        <begin position="283"/>
        <end position="304"/>
    </location>
</feature>
<gene>
    <name evidence="7" type="ORF">RZN05_04185</name>
</gene>
<evidence type="ECO:0000313" key="7">
    <source>
        <dbReference type="EMBL" id="MDV3456171.1"/>
    </source>
</evidence>
<keyword evidence="3 6" id="KW-0812">Transmembrane</keyword>
<dbReference type="SUPFAM" id="SSF103473">
    <property type="entry name" value="MFS general substrate transporter"/>
    <property type="match status" value="1"/>
</dbReference>
<dbReference type="Gene3D" id="1.20.1250.20">
    <property type="entry name" value="MFS general substrate transporter like domains"/>
    <property type="match status" value="2"/>
</dbReference>
<keyword evidence="2" id="KW-1003">Cell membrane</keyword>
<comment type="caution">
    <text evidence="7">The sequence shown here is derived from an EMBL/GenBank/DDBJ whole genome shotgun (WGS) entry which is preliminary data.</text>
</comment>
<keyword evidence="5 6" id="KW-0472">Membrane</keyword>
<name>A0ABU3Y456_9SPHN</name>
<feature type="transmembrane region" description="Helical" evidence="6">
    <location>
        <begin position="166"/>
        <end position="188"/>
    </location>
</feature>
<dbReference type="EMBL" id="JAWJEJ010000001">
    <property type="protein sequence ID" value="MDV3456171.1"/>
    <property type="molecule type" value="Genomic_DNA"/>
</dbReference>
<feature type="transmembrane region" description="Helical" evidence="6">
    <location>
        <begin position="89"/>
        <end position="112"/>
    </location>
</feature>
<dbReference type="InterPro" id="IPR011701">
    <property type="entry name" value="MFS"/>
</dbReference>
<evidence type="ECO:0000256" key="3">
    <source>
        <dbReference type="ARBA" id="ARBA00022692"/>
    </source>
</evidence>
<feature type="transmembrane region" description="Helical" evidence="6">
    <location>
        <begin position="124"/>
        <end position="146"/>
    </location>
</feature>
<organism evidence="7 8">
    <name type="scientific">Sphingomonas agrestis</name>
    <dbReference type="NCBI Taxonomy" id="3080540"/>
    <lineage>
        <taxon>Bacteria</taxon>
        <taxon>Pseudomonadati</taxon>
        <taxon>Pseudomonadota</taxon>
        <taxon>Alphaproteobacteria</taxon>
        <taxon>Sphingomonadales</taxon>
        <taxon>Sphingomonadaceae</taxon>
        <taxon>Sphingomonas</taxon>
    </lineage>
</organism>
<feature type="transmembrane region" description="Helical" evidence="6">
    <location>
        <begin position="213"/>
        <end position="239"/>
    </location>
</feature>
<feature type="transmembrane region" description="Helical" evidence="6">
    <location>
        <begin position="367"/>
        <end position="387"/>
    </location>
</feature>
<evidence type="ECO:0000313" key="8">
    <source>
        <dbReference type="Proteomes" id="UP001273531"/>
    </source>
</evidence>
<feature type="transmembrane region" description="Helical" evidence="6">
    <location>
        <begin position="64"/>
        <end position="83"/>
    </location>
</feature>
<keyword evidence="8" id="KW-1185">Reference proteome</keyword>
<reference evidence="7 8" key="1">
    <citation type="submission" date="2023-10" db="EMBL/GenBank/DDBJ databases">
        <title>Sphingomonas sp. HF-S4 16S ribosomal RNA gene Genome sequencing and assembly.</title>
        <authorList>
            <person name="Lee H."/>
        </authorList>
    </citation>
    <scope>NUCLEOTIDE SEQUENCE [LARGE SCALE GENOMIC DNA]</scope>
    <source>
        <strain evidence="7 8">HF-S4</strain>
    </source>
</reference>
<dbReference type="Pfam" id="PF07690">
    <property type="entry name" value="MFS_1"/>
    <property type="match status" value="1"/>
</dbReference>
<dbReference type="PANTHER" id="PTHR43702:SF3">
    <property type="entry name" value="PROTEIN TSGA"/>
    <property type="match status" value="1"/>
</dbReference>
<evidence type="ECO:0000256" key="4">
    <source>
        <dbReference type="ARBA" id="ARBA00022989"/>
    </source>
</evidence>
<feature type="transmembrane region" description="Helical" evidence="6">
    <location>
        <begin position="341"/>
        <end position="361"/>
    </location>
</feature>
<proteinExistence type="predicted"/>
<comment type="subcellular location">
    <subcellularLocation>
        <location evidence="1">Cell inner membrane</location>
        <topology evidence="1">Multi-pass membrane protein</topology>
    </subcellularLocation>
</comment>
<feature type="transmembrane region" description="Helical" evidence="6">
    <location>
        <begin position="310"/>
        <end position="329"/>
    </location>
</feature>
<dbReference type="InterPro" id="IPR050375">
    <property type="entry name" value="MFS_TsgA-like"/>
</dbReference>
<protein>
    <submittedName>
        <fullName evidence="7">MFS transporter</fullName>
    </submittedName>
</protein>
<evidence type="ECO:0000256" key="5">
    <source>
        <dbReference type="ARBA" id="ARBA00023136"/>
    </source>
</evidence>
<feature type="transmembrane region" description="Helical" evidence="6">
    <location>
        <begin position="31"/>
        <end position="52"/>
    </location>
</feature>
<sequence>MFFAWGFICANNDPLIAALLRIFRLSYTEALLVQIVFFAAFGTMSLPAAALFARWGPIPTMTGALTAMIAGCLVVQATVWLPWFPLLLGGLFVLAAGIVTLQVVANPLAAALGPPERSHFRLTLAQSFNALGVVAGVQFGARLILADPAFEDATLLASDAARGLAAVQRAFLTIAALVAALMLALWLFRRTIAATAPPPEGAPRIADAFRSRWALLGAGAIALYVGAEVAIGSVMIGFLSDRATLGLSLAEAGTWLATFYWGGALVGRFVGSWLLTRIAAPRMLGAAAGMAMLLCAATLILPGPVAARCALAIGLCNAIMFPTIFSLTLERSTASPAATSGLLCVAIAGGAVVPLLVGQVADRAGLGWVFAIPLVAYAGILAFAVAAPRPGRTRTPSKLLRQMSP</sequence>
<evidence type="ECO:0000256" key="6">
    <source>
        <dbReference type="SAM" id="Phobius"/>
    </source>
</evidence>
<dbReference type="InterPro" id="IPR036259">
    <property type="entry name" value="MFS_trans_sf"/>
</dbReference>
<dbReference type="PANTHER" id="PTHR43702">
    <property type="entry name" value="L-FUCOSE-PROTON SYMPORTER"/>
    <property type="match status" value="1"/>
</dbReference>
<dbReference type="Proteomes" id="UP001273531">
    <property type="component" value="Unassembled WGS sequence"/>
</dbReference>